<keyword evidence="5 6" id="KW-0472">Membrane</keyword>
<dbReference type="PANTHER" id="PTHR31621">
    <property type="entry name" value="PROTEIN DMP3"/>
    <property type="match status" value="1"/>
</dbReference>
<evidence type="ECO:0000313" key="8">
    <source>
        <dbReference type="Proteomes" id="UP001318860"/>
    </source>
</evidence>
<feature type="transmembrane region" description="Helical" evidence="6">
    <location>
        <begin position="166"/>
        <end position="185"/>
    </location>
</feature>
<dbReference type="EMBL" id="JABTTQ020000013">
    <property type="protein sequence ID" value="KAK6143870.1"/>
    <property type="molecule type" value="Genomic_DNA"/>
</dbReference>
<protein>
    <submittedName>
        <fullName evidence="7">Uncharacterized protein</fullName>
    </submittedName>
</protein>
<evidence type="ECO:0000313" key="7">
    <source>
        <dbReference type="EMBL" id="KAK6143870.1"/>
    </source>
</evidence>
<sequence length="202" mass="21986">MKTNPPPTTTTTTERVGPATFSTHPVHKTLASAANLANLLPTGTVLAFRTLTPSFSNKGGICQLSNKCLTSTLIVFCSIICFLSSFTDSFVDSDGKLNYGIATFKGLYIFNNNDENGINNLSKFRISLMDFVHAFVSLFVFLAFALSDSDVQKCFFPLGGENLDVLVMNLPLAAGIFSSFLFMIFPTTRRGIGYADMPANFK</sequence>
<reference evidence="7 8" key="1">
    <citation type="journal article" date="2021" name="Comput. Struct. Biotechnol. J.">
        <title>De novo genome assembly of the potent medicinal plant Rehmannia glutinosa using nanopore technology.</title>
        <authorList>
            <person name="Ma L."/>
            <person name="Dong C."/>
            <person name="Song C."/>
            <person name="Wang X."/>
            <person name="Zheng X."/>
            <person name="Niu Y."/>
            <person name="Chen S."/>
            <person name="Feng W."/>
        </authorList>
    </citation>
    <scope>NUCLEOTIDE SEQUENCE [LARGE SCALE GENOMIC DNA]</scope>
    <source>
        <strain evidence="7">DH-2019</strain>
    </source>
</reference>
<comment type="subcellular location">
    <subcellularLocation>
        <location evidence="1">Membrane</location>
        <topology evidence="1">Multi-pass membrane protein</topology>
    </subcellularLocation>
</comment>
<comment type="caution">
    <text evidence="7">The sequence shown here is derived from an EMBL/GenBank/DDBJ whole genome shotgun (WGS) entry which is preliminary data.</text>
</comment>
<keyword evidence="8" id="KW-1185">Reference proteome</keyword>
<evidence type="ECO:0000256" key="6">
    <source>
        <dbReference type="SAM" id="Phobius"/>
    </source>
</evidence>
<keyword evidence="3 6" id="KW-0812">Transmembrane</keyword>
<evidence type="ECO:0000256" key="2">
    <source>
        <dbReference type="ARBA" id="ARBA00008707"/>
    </source>
</evidence>
<comment type="similarity">
    <text evidence="2">Belongs to the plant DMP1 protein family.</text>
</comment>
<organism evidence="7 8">
    <name type="scientific">Rehmannia glutinosa</name>
    <name type="common">Chinese foxglove</name>
    <dbReference type="NCBI Taxonomy" id="99300"/>
    <lineage>
        <taxon>Eukaryota</taxon>
        <taxon>Viridiplantae</taxon>
        <taxon>Streptophyta</taxon>
        <taxon>Embryophyta</taxon>
        <taxon>Tracheophyta</taxon>
        <taxon>Spermatophyta</taxon>
        <taxon>Magnoliopsida</taxon>
        <taxon>eudicotyledons</taxon>
        <taxon>Gunneridae</taxon>
        <taxon>Pentapetalae</taxon>
        <taxon>asterids</taxon>
        <taxon>lamiids</taxon>
        <taxon>Lamiales</taxon>
        <taxon>Orobanchaceae</taxon>
        <taxon>Rehmannieae</taxon>
        <taxon>Rehmannia</taxon>
    </lineage>
</organism>
<gene>
    <name evidence="7" type="ORF">DH2020_024218</name>
</gene>
<evidence type="ECO:0000256" key="5">
    <source>
        <dbReference type="ARBA" id="ARBA00023136"/>
    </source>
</evidence>
<proteinExistence type="inferred from homology"/>
<evidence type="ECO:0000256" key="4">
    <source>
        <dbReference type="ARBA" id="ARBA00022989"/>
    </source>
</evidence>
<dbReference type="PANTHER" id="PTHR31621:SF5">
    <property type="entry name" value="PROTEIN DMP10"/>
    <property type="match status" value="1"/>
</dbReference>
<keyword evidence="4 6" id="KW-1133">Transmembrane helix</keyword>
<feature type="transmembrane region" description="Helical" evidence="6">
    <location>
        <begin position="128"/>
        <end position="146"/>
    </location>
</feature>
<dbReference type="Pfam" id="PF05078">
    <property type="entry name" value="DUF679"/>
    <property type="match status" value="1"/>
</dbReference>
<evidence type="ECO:0000256" key="3">
    <source>
        <dbReference type="ARBA" id="ARBA00022692"/>
    </source>
</evidence>
<evidence type="ECO:0000256" key="1">
    <source>
        <dbReference type="ARBA" id="ARBA00004141"/>
    </source>
</evidence>
<accession>A0ABR0W9P7</accession>
<name>A0ABR0W9P7_REHGL</name>
<dbReference type="Proteomes" id="UP001318860">
    <property type="component" value="Unassembled WGS sequence"/>
</dbReference>
<dbReference type="InterPro" id="IPR007770">
    <property type="entry name" value="DMP"/>
</dbReference>